<sequence>MVHSELEAGGEAGLAELLAVLDGEVSDGLDEFHVRFPSGSSRPFWPGKAFGFHYSIGKELGVVE</sequence>
<gene>
    <name evidence="1" type="ORF">GCM10010345_11730</name>
</gene>
<protein>
    <submittedName>
        <fullName evidence="1">Uncharacterized protein</fullName>
    </submittedName>
</protein>
<evidence type="ECO:0000313" key="1">
    <source>
        <dbReference type="EMBL" id="GHA08976.1"/>
    </source>
</evidence>
<name>A0ABQ3CKN8_9ACTN</name>
<dbReference type="EMBL" id="BMVN01000003">
    <property type="protein sequence ID" value="GHA08976.1"/>
    <property type="molecule type" value="Genomic_DNA"/>
</dbReference>
<proteinExistence type="predicted"/>
<accession>A0ABQ3CKN8</accession>
<organism evidence="1 2">
    <name type="scientific">Streptomyces canarius</name>
    <dbReference type="NCBI Taxonomy" id="285453"/>
    <lineage>
        <taxon>Bacteria</taxon>
        <taxon>Bacillati</taxon>
        <taxon>Actinomycetota</taxon>
        <taxon>Actinomycetes</taxon>
        <taxon>Kitasatosporales</taxon>
        <taxon>Streptomycetaceae</taxon>
        <taxon>Streptomyces</taxon>
    </lineage>
</organism>
<dbReference type="Proteomes" id="UP000653644">
    <property type="component" value="Unassembled WGS sequence"/>
</dbReference>
<keyword evidence="2" id="KW-1185">Reference proteome</keyword>
<evidence type="ECO:0000313" key="2">
    <source>
        <dbReference type="Proteomes" id="UP000653644"/>
    </source>
</evidence>
<comment type="caution">
    <text evidence="1">The sequence shown here is derived from an EMBL/GenBank/DDBJ whole genome shotgun (WGS) entry which is preliminary data.</text>
</comment>
<reference evidence="2" key="1">
    <citation type="journal article" date="2019" name="Int. J. Syst. Evol. Microbiol.">
        <title>The Global Catalogue of Microorganisms (GCM) 10K type strain sequencing project: providing services to taxonomists for standard genome sequencing and annotation.</title>
        <authorList>
            <consortium name="The Broad Institute Genomics Platform"/>
            <consortium name="The Broad Institute Genome Sequencing Center for Infectious Disease"/>
            <person name="Wu L."/>
            <person name="Ma J."/>
        </authorList>
    </citation>
    <scope>NUCLEOTIDE SEQUENCE [LARGE SCALE GENOMIC DNA]</scope>
    <source>
        <strain evidence="2">JCM 4733</strain>
    </source>
</reference>